<evidence type="ECO:0000313" key="2">
    <source>
        <dbReference type="EMBL" id="CAL2105698.1"/>
    </source>
</evidence>
<organism evidence="2 3">
    <name type="scientific">Tenacibaculum vairaonense</name>
    <dbReference type="NCBI Taxonomy" id="3137860"/>
    <lineage>
        <taxon>Bacteria</taxon>
        <taxon>Pseudomonadati</taxon>
        <taxon>Bacteroidota</taxon>
        <taxon>Flavobacteriia</taxon>
        <taxon>Flavobacteriales</taxon>
        <taxon>Flavobacteriaceae</taxon>
        <taxon>Tenacibaculum</taxon>
    </lineage>
</organism>
<dbReference type="Gene3D" id="3.40.50.1820">
    <property type="entry name" value="alpha/beta hydrolase"/>
    <property type="match status" value="1"/>
</dbReference>
<accession>A0ABP1F8L6</accession>
<dbReference type="PANTHER" id="PTHR43798">
    <property type="entry name" value="MONOACYLGLYCEROL LIPASE"/>
    <property type="match status" value="1"/>
</dbReference>
<dbReference type="PRINTS" id="PR00111">
    <property type="entry name" value="ABHYDROLASE"/>
</dbReference>
<dbReference type="EMBL" id="CAXJRC010000009">
    <property type="protein sequence ID" value="CAL2105698.1"/>
    <property type="molecule type" value="Genomic_DNA"/>
</dbReference>
<comment type="caution">
    <text evidence="2">The sequence shown here is derived from an EMBL/GenBank/DDBJ whole genome shotgun (WGS) entry which is preliminary data.</text>
</comment>
<sequence length="259" mass="29466">MIVSYKGASVFYTVQGTGNTIVLLHGFLENTSMWKDIASELSKTKRVVCIDLLGHGQTDCLGYVHTMEEMADAVKEVLKQLKVRRCFLIGHSMGGYVALAFTEKYFKNVKGICLLNSTAQEDTNERKEIREKANKMVPKNFHKMVQMSIPNLFTQLSKEKYAAEINEVLKQALKTSIRGYIASNEGMRLRENKELALKLISKRMIIVGKKDPVLNFESIKKEAERTETELIILPNGHMSHIEDKEELLRVLVGFINRKP</sequence>
<protein>
    <submittedName>
        <fullName evidence="2">Pimeloyl-ACP methyl ester carboxylesterase</fullName>
    </submittedName>
</protein>
<keyword evidence="3" id="KW-1185">Reference proteome</keyword>
<dbReference type="Proteomes" id="UP001497602">
    <property type="component" value="Unassembled WGS sequence"/>
</dbReference>
<dbReference type="RefSeq" id="WP_348737507.1">
    <property type="nucleotide sequence ID" value="NZ_CAXJRC010000009.1"/>
</dbReference>
<proteinExistence type="predicted"/>
<dbReference type="Pfam" id="PF00561">
    <property type="entry name" value="Abhydrolase_1"/>
    <property type="match status" value="1"/>
</dbReference>
<feature type="domain" description="AB hydrolase-1" evidence="1">
    <location>
        <begin position="20"/>
        <end position="242"/>
    </location>
</feature>
<dbReference type="InterPro" id="IPR029058">
    <property type="entry name" value="AB_hydrolase_fold"/>
</dbReference>
<reference evidence="2 3" key="1">
    <citation type="submission" date="2024-05" db="EMBL/GenBank/DDBJ databases">
        <authorList>
            <person name="Duchaud E."/>
        </authorList>
    </citation>
    <scope>NUCLEOTIDE SEQUENCE [LARGE SCALE GENOMIC DNA]</scope>
    <source>
        <strain evidence="2">Ena-SAMPLE-TAB-13-05-2024-13:56:06:370-140305</strain>
    </source>
</reference>
<dbReference type="SUPFAM" id="SSF53474">
    <property type="entry name" value="alpha/beta-Hydrolases"/>
    <property type="match status" value="1"/>
</dbReference>
<evidence type="ECO:0000259" key="1">
    <source>
        <dbReference type="Pfam" id="PF00561"/>
    </source>
</evidence>
<dbReference type="InterPro" id="IPR000073">
    <property type="entry name" value="AB_hydrolase_1"/>
</dbReference>
<dbReference type="InterPro" id="IPR050266">
    <property type="entry name" value="AB_hydrolase_sf"/>
</dbReference>
<name>A0ABP1F8L6_9FLAO</name>
<evidence type="ECO:0000313" key="3">
    <source>
        <dbReference type="Proteomes" id="UP001497602"/>
    </source>
</evidence>
<gene>
    <name evidence="2" type="ORF">T190115A13A_180027</name>
</gene>